<accession>A0A1H9LVT4</accession>
<dbReference type="AlphaFoldDB" id="A0A1H9LVT4"/>
<dbReference type="GO" id="GO:0004527">
    <property type="term" value="F:exonuclease activity"/>
    <property type="evidence" value="ECO:0007669"/>
    <property type="project" value="UniProtKB-KW"/>
</dbReference>
<dbReference type="STRING" id="137733.SAMN05421767_1224"/>
<dbReference type="InterPro" id="IPR012337">
    <property type="entry name" value="RNaseH-like_sf"/>
</dbReference>
<dbReference type="Pfam" id="PF00929">
    <property type="entry name" value="RNase_T"/>
    <property type="match status" value="1"/>
</dbReference>
<evidence type="ECO:0000313" key="2">
    <source>
        <dbReference type="EMBL" id="SER15534.1"/>
    </source>
</evidence>
<reference evidence="2 3" key="1">
    <citation type="submission" date="2016-10" db="EMBL/GenBank/DDBJ databases">
        <authorList>
            <person name="de Groot N.N."/>
        </authorList>
    </citation>
    <scope>NUCLEOTIDE SEQUENCE [LARGE SCALE GENOMIC DNA]</scope>
    <source>
        <strain evidence="2 3">DSM 15827</strain>
    </source>
</reference>
<protein>
    <submittedName>
        <fullName evidence="2">Exonuclease</fullName>
    </submittedName>
</protein>
<gene>
    <name evidence="2" type="ORF">SAMN05421767_1224</name>
</gene>
<dbReference type="OrthoDB" id="9776650at2"/>
<dbReference type="InterPro" id="IPR036397">
    <property type="entry name" value="RNaseH_sf"/>
</dbReference>
<keyword evidence="2" id="KW-0378">Hydrolase</keyword>
<evidence type="ECO:0000313" key="3">
    <source>
        <dbReference type="Proteomes" id="UP000198556"/>
    </source>
</evidence>
<keyword evidence="2" id="KW-0269">Exonuclease</keyword>
<keyword evidence="2" id="KW-0540">Nuclease</keyword>
<dbReference type="Gene3D" id="3.30.420.10">
    <property type="entry name" value="Ribonuclease H-like superfamily/Ribonuclease H"/>
    <property type="match status" value="1"/>
</dbReference>
<dbReference type="GO" id="GO:0003676">
    <property type="term" value="F:nucleic acid binding"/>
    <property type="evidence" value="ECO:0007669"/>
    <property type="project" value="InterPro"/>
</dbReference>
<evidence type="ECO:0000259" key="1">
    <source>
        <dbReference type="Pfam" id="PF00929"/>
    </source>
</evidence>
<dbReference type="RefSeq" id="WP_089746788.1">
    <property type="nucleotide sequence ID" value="NZ_FOGF01000022.1"/>
</dbReference>
<dbReference type="InterPro" id="IPR013520">
    <property type="entry name" value="Ribonucl_H"/>
</dbReference>
<dbReference type="EMBL" id="FOGF01000022">
    <property type="protein sequence ID" value="SER15534.1"/>
    <property type="molecule type" value="Genomic_DNA"/>
</dbReference>
<proteinExistence type="predicted"/>
<dbReference type="SUPFAM" id="SSF53098">
    <property type="entry name" value="Ribonuclease H-like"/>
    <property type="match status" value="1"/>
</dbReference>
<name>A0A1H9LVT4_9LACT</name>
<feature type="domain" description="Exonuclease" evidence="1">
    <location>
        <begin position="20"/>
        <end position="68"/>
    </location>
</feature>
<organism evidence="2 3">
    <name type="scientific">Granulicatella balaenopterae</name>
    <dbReference type="NCBI Taxonomy" id="137733"/>
    <lineage>
        <taxon>Bacteria</taxon>
        <taxon>Bacillati</taxon>
        <taxon>Bacillota</taxon>
        <taxon>Bacilli</taxon>
        <taxon>Lactobacillales</taxon>
        <taxon>Carnobacteriaceae</taxon>
        <taxon>Granulicatella</taxon>
    </lineage>
</organism>
<sequence length="98" mass="11321">MSTKREHKGNSLIAFPDEFIVVDIEMTGLMSYDDIIEVAAVRYKDGAKVDQFQTLVKPYDDYVDSDECGNPSKEYVGAHFQRYKSDYQNKTILDKDIR</sequence>
<keyword evidence="3" id="KW-1185">Reference proteome</keyword>
<dbReference type="Proteomes" id="UP000198556">
    <property type="component" value="Unassembled WGS sequence"/>
</dbReference>